<dbReference type="InterPro" id="IPR037524">
    <property type="entry name" value="PA14/GLEYA"/>
</dbReference>
<dbReference type="PROSITE" id="PS51820">
    <property type="entry name" value="PA14"/>
    <property type="match status" value="1"/>
</dbReference>
<keyword evidence="4" id="KW-1185">Reference proteome</keyword>
<accession>A0A841FNY0</accession>
<organism evidence="3 4">
    <name type="scientific">Phytomonospora endophytica</name>
    <dbReference type="NCBI Taxonomy" id="714109"/>
    <lineage>
        <taxon>Bacteria</taxon>
        <taxon>Bacillati</taxon>
        <taxon>Actinomycetota</taxon>
        <taxon>Actinomycetes</taxon>
        <taxon>Micromonosporales</taxon>
        <taxon>Micromonosporaceae</taxon>
        <taxon>Phytomonospora</taxon>
    </lineage>
</organism>
<evidence type="ECO:0000259" key="2">
    <source>
        <dbReference type="PROSITE" id="PS51820"/>
    </source>
</evidence>
<dbReference type="SUPFAM" id="SSF51445">
    <property type="entry name" value="(Trans)glycosidases"/>
    <property type="match status" value="1"/>
</dbReference>
<keyword evidence="1" id="KW-0732">Signal</keyword>
<gene>
    <name evidence="3" type="ORF">HNR73_003355</name>
</gene>
<protein>
    <recommendedName>
        <fullName evidence="2">PA14 domain-containing protein</fullName>
    </recommendedName>
</protein>
<dbReference type="SMART" id="SM00758">
    <property type="entry name" value="PA14"/>
    <property type="match status" value="1"/>
</dbReference>
<evidence type="ECO:0000313" key="3">
    <source>
        <dbReference type="EMBL" id="MBB6035498.1"/>
    </source>
</evidence>
<dbReference type="RefSeq" id="WP_184788342.1">
    <property type="nucleotide sequence ID" value="NZ_BONT01000002.1"/>
</dbReference>
<feature type="signal peptide" evidence="1">
    <location>
        <begin position="1"/>
        <end position="25"/>
    </location>
</feature>
<name>A0A841FNY0_9ACTN</name>
<dbReference type="SUPFAM" id="SSF56988">
    <property type="entry name" value="Anthrax protective antigen"/>
    <property type="match status" value="1"/>
</dbReference>
<dbReference type="InterPro" id="IPR017853">
    <property type="entry name" value="GH"/>
</dbReference>
<proteinExistence type="predicted"/>
<sequence length="597" mass="62861">MRKTASAAVSALVALALVTVPGAPAQAAAATVAVDFTKAVARLDAADYGLDITGYGSKNYITNNATHQGHVRRQGFGVMRMELMWENGRLVCGGDGCERTDYDGDDWVAAIRDLGAEPMLILPLSGTRTAAADLADALSIYDHFAATGAPVRKFIVGNETDNGGNPDKVDAAEYVARFNAIYDALHARDDAVEVGGPGLASYGTESWEYPYMEAFLQGSGSRTDFVDYHDYGAGYTPATPEQLVGPVITKMGTDIADLKARIARLVPSRPGGIPIQIGEWNMDYVDAEDRMVTHLATVWGAAAMGTILENGASSLIYGDKNGNARDNTGLGITSTEGEGTIPVNAPTPVYHGMGMFTGEGLFRQFGSTVVETTSSDPLLHAFASTGSKNIVLVNGGTAATTTSLSLTGYTAGSAAIWQSTGDSQATWTPHRTGTLAVSGGTASITLPARSVTTLVLADQGLKAEYFPNTALSGAPALTRVDETVDFDWGQGTPGAPIAVDDFSVRWTGQVDAPTADTYSFITTTDDGVRLWVDGQLLVDAWTDHSKRDDVGTIALTAGGHTIRMEFYEKGYDAIAQLAWSTPNMARQAIPAGRLNPA</sequence>
<feature type="chain" id="PRO_5038613302" description="PA14 domain-containing protein" evidence="1">
    <location>
        <begin position="26"/>
        <end position="597"/>
    </location>
</feature>
<evidence type="ECO:0000256" key="1">
    <source>
        <dbReference type="SAM" id="SignalP"/>
    </source>
</evidence>
<evidence type="ECO:0000313" key="4">
    <source>
        <dbReference type="Proteomes" id="UP000548476"/>
    </source>
</evidence>
<dbReference type="SUPFAM" id="SSF51011">
    <property type="entry name" value="Glycosyl hydrolase domain"/>
    <property type="match status" value="1"/>
</dbReference>
<reference evidence="3 4" key="1">
    <citation type="submission" date="2020-08" db="EMBL/GenBank/DDBJ databases">
        <title>Genomic Encyclopedia of Type Strains, Phase IV (KMG-IV): sequencing the most valuable type-strain genomes for metagenomic binning, comparative biology and taxonomic classification.</title>
        <authorList>
            <person name="Goeker M."/>
        </authorList>
    </citation>
    <scope>NUCLEOTIDE SEQUENCE [LARGE SCALE GENOMIC DNA]</scope>
    <source>
        <strain evidence="3 4">YIM 65646</strain>
    </source>
</reference>
<dbReference type="AlphaFoldDB" id="A0A841FNY0"/>
<feature type="domain" description="PA14" evidence="2">
    <location>
        <begin position="456"/>
        <end position="593"/>
    </location>
</feature>
<dbReference type="InterPro" id="IPR011658">
    <property type="entry name" value="PA14_dom"/>
</dbReference>
<dbReference type="Pfam" id="PF07691">
    <property type="entry name" value="PA14"/>
    <property type="match status" value="1"/>
</dbReference>
<dbReference type="Gene3D" id="2.60.40.1180">
    <property type="entry name" value="Golgi alpha-mannosidase II"/>
    <property type="match status" value="1"/>
</dbReference>
<dbReference type="EMBL" id="JACHGT010000006">
    <property type="protein sequence ID" value="MBB6035498.1"/>
    <property type="molecule type" value="Genomic_DNA"/>
</dbReference>
<dbReference type="Gene3D" id="3.20.20.80">
    <property type="entry name" value="Glycosidases"/>
    <property type="match status" value="1"/>
</dbReference>
<dbReference type="InterPro" id="IPR013780">
    <property type="entry name" value="Glyco_hydro_b"/>
</dbReference>
<dbReference type="Proteomes" id="UP000548476">
    <property type="component" value="Unassembled WGS sequence"/>
</dbReference>
<dbReference type="Gene3D" id="3.90.182.10">
    <property type="entry name" value="Toxin - Anthrax Protective Antigen,domain 1"/>
    <property type="match status" value="1"/>
</dbReference>
<comment type="caution">
    <text evidence="3">The sequence shown here is derived from an EMBL/GenBank/DDBJ whole genome shotgun (WGS) entry which is preliminary data.</text>
</comment>